<dbReference type="Pfam" id="PF01529">
    <property type="entry name" value="DHHC"/>
    <property type="match status" value="1"/>
</dbReference>
<evidence type="ECO:0000256" key="8">
    <source>
        <dbReference type="RuleBase" id="RU079119"/>
    </source>
</evidence>
<feature type="region of interest" description="Disordered" evidence="9">
    <location>
        <begin position="348"/>
        <end position="370"/>
    </location>
</feature>
<sequence length="713" mass="79550">MSQRSRGEINLAEAARAQEVHLVAERLAAGDDVNMQDSQGNTALHWACLLGLHGLSSLLLAHDARTDIPNLNGSYAVHAAAAGKNIKAMKMLTGDKNVHTSKDVLFQQDRKGYTAFLIAAENNDVFTMEWLYFQGVSLEQRGANGESAALITSRLGHTRGLQWLISHNASIFERDNDGRNALHLACAHGRHDSIKMLMDSTSTKSLQCVDTMGDGAISLAWKHGQLHVFCWLWFVEFAEALADTLSLKSSVRAALSRSAWTTVFWTLLLLNFLTFLALLEPAGTEAMLWLALLSCVVCCWWHLSMSDPGFTGPRFAFATQEQDPELERFAELMQLPMDRQAEELTRLCGPSRSPKAAATQRASNRIDRMGAESSPWAALWSSSKEVEDEVAPKLGSRCDPAPSGNSRSSRTFRRSDEDEWDEEGASCAGCAPSAVATVQQRWLRLSRRQQLCRALLEKYDLASLRQQAEGHQAEREKEAHLRQVEKDLNSRALKLMDEAGAARFKEISAQSGEYARLAMEGEFRTLCVICRGVRSMRSFHCKLCGCCVQRMDHHCPWVDRCIGLENQRSFYVFLILLALVFMLFLQMSINFLAEAEGLGLSSAVLLILLCDVPAMLFVLALILRQTVYMLVNVTTYEVLVCPPHMCNRFPRRGSSLWYLQGASLRSCLRNFLSYWMMDMSSDCLDFVEDSSCAEDAETEEGLQKCCQWGSSGG</sequence>
<gene>
    <name evidence="11" type="ORF">C1SCF055_LOCUS38571</name>
</gene>
<dbReference type="EMBL" id="CAMXCT010005946">
    <property type="protein sequence ID" value="CAI4013614.1"/>
    <property type="molecule type" value="Genomic_DNA"/>
</dbReference>
<feature type="repeat" description="ANK" evidence="7">
    <location>
        <begin position="39"/>
        <end position="71"/>
    </location>
</feature>
<evidence type="ECO:0000313" key="11">
    <source>
        <dbReference type="EMBL" id="CAI4013614.1"/>
    </source>
</evidence>
<evidence type="ECO:0000313" key="13">
    <source>
        <dbReference type="Proteomes" id="UP001152797"/>
    </source>
</evidence>
<dbReference type="Gene3D" id="1.25.40.20">
    <property type="entry name" value="Ankyrin repeat-containing domain"/>
    <property type="match status" value="2"/>
</dbReference>
<dbReference type="InterPro" id="IPR001594">
    <property type="entry name" value="Palmitoyltrfase_DHHC"/>
</dbReference>
<name>A0A9P1DNI9_9DINO</name>
<evidence type="ECO:0000256" key="4">
    <source>
        <dbReference type="ARBA" id="ARBA00022989"/>
    </source>
</evidence>
<evidence type="ECO:0000313" key="12">
    <source>
        <dbReference type="EMBL" id="CAL1166989.1"/>
    </source>
</evidence>
<keyword evidence="6 8" id="KW-0472">Membrane</keyword>
<dbReference type="GO" id="GO:0016020">
    <property type="term" value="C:membrane"/>
    <property type="evidence" value="ECO:0007669"/>
    <property type="project" value="UniProtKB-SubCell"/>
</dbReference>
<dbReference type="PANTHER" id="PTHR24161">
    <property type="entry name" value="ANK_REP_REGION DOMAIN-CONTAINING PROTEIN-RELATED"/>
    <property type="match status" value="1"/>
</dbReference>
<proteinExistence type="inferred from homology"/>
<evidence type="ECO:0000256" key="1">
    <source>
        <dbReference type="ARBA" id="ARBA00004141"/>
    </source>
</evidence>
<dbReference type="OrthoDB" id="331948at2759"/>
<feature type="region of interest" description="Disordered" evidence="9">
    <location>
        <begin position="390"/>
        <end position="418"/>
    </location>
</feature>
<keyword evidence="5 7" id="KW-0040">ANK repeat</keyword>
<feature type="non-terminal residue" evidence="11">
    <location>
        <position position="1"/>
    </location>
</feature>
<dbReference type="Pfam" id="PF12796">
    <property type="entry name" value="Ank_2"/>
    <property type="match status" value="2"/>
</dbReference>
<dbReference type="Proteomes" id="UP001152797">
    <property type="component" value="Unassembled WGS sequence"/>
</dbReference>
<evidence type="ECO:0000259" key="10">
    <source>
        <dbReference type="Pfam" id="PF01529"/>
    </source>
</evidence>
<feature type="transmembrane region" description="Helical" evidence="8">
    <location>
        <begin position="570"/>
        <end position="593"/>
    </location>
</feature>
<comment type="subcellular location">
    <subcellularLocation>
        <location evidence="1">Membrane</location>
        <topology evidence="1">Multi-pass membrane protein</topology>
    </subcellularLocation>
</comment>
<feature type="transmembrane region" description="Helical" evidence="8">
    <location>
        <begin position="286"/>
        <end position="303"/>
    </location>
</feature>
<comment type="catalytic activity">
    <reaction evidence="8">
        <text>L-cysteinyl-[protein] + hexadecanoyl-CoA = S-hexadecanoyl-L-cysteinyl-[protein] + CoA</text>
        <dbReference type="Rhea" id="RHEA:36683"/>
        <dbReference type="Rhea" id="RHEA-COMP:10131"/>
        <dbReference type="Rhea" id="RHEA-COMP:11032"/>
        <dbReference type="ChEBI" id="CHEBI:29950"/>
        <dbReference type="ChEBI" id="CHEBI:57287"/>
        <dbReference type="ChEBI" id="CHEBI:57379"/>
        <dbReference type="ChEBI" id="CHEBI:74151"/>
        <dbReference type="EC" id="2.3.1.225"/>
    </reaction>
</comment>
<evidence type="ECO:0000256" key="9">
    <source>
        <dbReference type="SAM" id="MobiDB-lite"/>
    </source>
</evidence>
<dbReference type="EMBL" id="CAMXCT020005946">
    <property type="protein sequence ID" value="CAL1166989.1"/>
    <property type="molecule type" value="Genomic_DNA"/>
</dbReference>
<dbReference type="InterPro" id="IPR002110">
    <property type="entry name" value="Ankyrin_rpt"/>
</dbReference>
<dbReference type="AlphaFoldDB" id="A0A9P1DNI9"/>
<evidence type="ECO:0000256" key="7">
    <source>
        <dbReference type="PROSITE-ProRule" id="PRU00023"/>
    </source>
</evidence>
<keyword evidence="2 8" id="KW-0812">Transmembrane</keyword>
<keyword evidence="13" id="KW-1185">Reference proteome</keyword>
<comment type="caution">
    <text evidence="11">The sequence shown here is derived from an EMBL/GenBank/DDBJ whole genome shotgun (WGS) entry which is preliminary data.</text>
</comment>
<dbReference type="GO" id="GO:0019706">
    <property type="term" value="F:protein-cysteine S-palmitoyltransferase activity"/>
    <property type="evidence" value="ECO:0007669"/>
    <property type="project" value="UniProtKB-EC"/>
</dbReference>
<evidence type="ECO:0000256" key="5">
    <source>
        <dbReference type="ARBA" id="ARBA00023043"/>
    </source>
</evidence>
<dbReference type="SUPFAM" id="SSF48403">
    <property type="entry name" value="Ankyrin repeat"/>
    <property type="match status" value="1"/>
</dbReference>
<dbReference type="PROSITE" id="PS50216">
    <property type="entry name" value="DHHC"/>
    <property type="match status" value="1"/>
</dbReference>
<protein>
    <recommendedName>
        <fullName evidence="8">Palmitoyltransferase</fullName>
        <ecNumber evidence="8">2.3.1.225</ecNumber>
    </recommendedName>
</protein>
<dbReference type="InterPro" id="IPR036770">
    <property type="entry name" value="Ankyrin_rpt-contain_sf"/>
</dbReference>
<comment type="domain">
    <text evidence="8">The DHHC domain is required for palmitoyltransferase activity.</text>
</comment>
<dbReference type="EC" id="2.3.1.225" evidence="8"/>
<accession>A0A9P1DNI9</accession>
<dbReference type="SMART" id="SM00248">
    <property type="entry name" value="ANK"/>
    <property type="match status" value="6"/>
</dbReference>
<feature type="transmembrane region" description="Helical" evidence="8">
    <location>
        <begin position="599"/>
        <end position="623"/>
    </location>
</feature>
<evidence type="ECO:0000256" key="2">
    <source>
        <dbReference type="ARBA" id="ARBA00022692"/>
    </source>
</evidence>
<keyword evidence="8" id="KW-0808">Transferase</keyword>
<evidence type="ECO:0000256" key="3">
    <source>
        <dbReference type="ARBA" id="ARBA00022737"/>
    </source>
</evidence>
<feature type="transmembrane region" description="Helical" evidence="8">
    <location>
        <begin position="258"/>
        <end position="280"/>
    </location>
</feature>
<comment type="similarity">
    <text evidence="8">Belongs to the DHHC palmitoyltransferase family.</text>
</comment>
<keyword evidence="4 8" id="KW-1133">Transmembrane helix</keyword>
<evidence type="ECO:0000256" key="6">
    <source>
        <dbReference type="ARBA" id="ARBA00023136"/>
    </source>
</evidence>
<feature type="domain" description="Palmitoyltransferase DHHC" evidence="10">
    <location>
        <begin position="524"/>
        <end position="638"/>
    </location>
</feature>
<dbReference type="PANTHER" id="PTHR24161:SF85">
    <property type="entry name" value="PALMITOYLTRANSFERASE HIP14"/>
    <property type="match status" value="1"/>
</dbReference>
<organism evidence="11">
    <name type="scientific">Cladocopium goreaui</name>
    <dbReference type="NCBI Taxonomy" id="2562237"/>
    <lineage>
        <taxon>Eukaryota</taxon>
        <taxon>Sar</taxon>
        <taxon>Alveolata</taxon>
        <taxon>Dinophyceae</taxon>
        <taxon>Suessiales</taxon>
        <taxon>Symbiodiniaceae</taxon>
        <taxon>Cladocopium</taxon>
    </lineage>
</organism>
<reference evidence="12" key="2">
    <citation type="submission" date="2024-04" db="EMBL/GenBank/DDBJ databases">
        <authorList>
            <person name="Chen Y."/>
            <person name="Shah S."/>
            <person name="Dougan E. K."/>
            <person name="Thang M."/>
            <person name="Chan C."/>
        </authorList>
    </citation>
    <scope>NUCLEOTIDE SEQUENCE [LARGE SCALE GENOMIC DNA]</scope>
</reference>
<keyword evidence="3" id="KW-0677">Repeat</keyword>
<dbReference type="PROSITE" id="PS50297">
    <property type="entry name" value="ANK_REP_REGION"/>
    <property type="match status" value="1"/>
</dbReference>
<dbReference type="PROSITE" id="PS50088">
    <property type="entry name" value="ANK_REPEAT"/>
    <property type="match status" value="2"/>
</dbReference>
<feature type="repeat" description="ANK" evidence="7">
    <location>
        <begin position="177"/>
        <end position="199"/>
    </location>
</feature>
<reference evidence="11" key="1">
    <citation type="submission" date="2022-10" db="EMBL/GenBank/DDBJ databases">
        <authorList>
            <person name="Chen Y."/>
            <person name="Dougan E. K."/>
            <person name="Chan C."/>
            <person name="Rhodes N."/>
            <person name="Thang M."/>
        </authorList>
    </citation>
    <scope>NUCLEOTIDE SEQUENCE</scope>
</reference>
<dbReference type="EMBL" id="CAMXCT030005946">
    <property type="protein sequence ID" value="CAL4800926.1"/>
    <property type="molecule type" value="Genomic_DNA"/>
</dbReference>
<keyword evidence="8" id="KW-0012">Acyltransferase</keyword>